<evidence type="ECO:0000313" key="1">
    <source>
        <dbReference type="EMBL" id="MFC6591531.1"/>
    </source>
</evidence>
<dbReference type="EMBL" id="JBHSWD010000001">
    <property type="protein sequence ID" value="MFC6591531.1"/>
    <property type="molecule type" value="Genomic_DNA"/>
</dbReference>
<reference evidence="2" key="1">
    <citation type="journal article" date="2019" name="Int. J. Syst. Evol. Microbiol.">
        <title>The Global Catalogue of Microorganisms (GCM) 10K type strain sequencing project: providing services to taxonomists for standard genome sequencing and annotation.</title>
        <authorList>
            <consortium name="The Broad Institute Genomics Platform"/>
            <consortium name="The Broad Institute Genome Sequencing Center for Infectious Disease"/>
            <person name="Wu L."/>
            <person name="Ma J."/>
        </authorList>
    </citation>
    <scope>NUCLEOTIDE SEQUENCE [LARGE SCALE GENOMIC DNA]</scope>
    <source>
        <strain evidence="2">CGMCC 1.15772</strain>
    </source>
</reference>
<name>A0ABW1YBY4_9DEIO</name>
<organism evidence="1 2">
    <name type="scientific">Deinococcus lacus</name>
    <dbReference type="NCBI Taxonomy" id="392561"/>
    <lineage>
        <taxon>Bacteria</taxon>
        <taxon>Thermotogati</taxon>
        <taxon>Deinococcota</taxon>
        <taxon>Deinococci</taxon>
        <taxon>Deinococcales</taxon>
        <taxon>Deinococcaceae</taxon>
        <taxon>Deinococcus</taxon>
    </lineage>
</organism>
<sequence>MVSVVTELTYQGKRQTATRTWVREEKLPSNDPSFRVRRLW</sequence>
<evidence type="ECO:0000313" key="2">
    <source>
        <dbReference type="Proteomes" id="UP001596297"/>
    </source>
</evidence>
<gene>
    <name evidence="1" type="ORF">ACFP81_05555</name>
</gene>
<proteinExistence type="predicted"/>
<dbReference type="Proteomes" id="UP001596297">
    <property type="component" value="Unassembled WGS sequence"/>
</dbReference>
<comment type="caution">
    <text evidence="1">The sequence shown here is derived from an EMBL/GenBank/DDBJ whole genome shotgun (WGS) entry which is preliminary data.</text>
</comment>
<protein>
    <submittedName>
        <fullName evidence="1">Uncharacterized protein</fullName>
    </submittedName>
</protein>
<keyword evidence="2" id="KW-1185">Reference proteome</keyword>
<dbReference type="RefSeq" id="WP_380082535.1">
    <property type="nucleotide sequence ID" value="NZ_JBHSWD010000001.1"/>
</dbReference>
<accession>A0ABW1YBY4</accession>